<protein>
    <recommendedName>
        <fullName evidence="4">WxL domain-containing protein</fullName>
    </recommendedName>
</protein>
<keyword evidence="3" id="KW-1185">Reference proteome</keyword>
<reference evidence="3" key="1">
    <citation type="journal article" date="2019" name="Int. J. Syst. Evol. Microbiol.">
        <title>The Global Catalogue of Microorganisms (GCM) 10K type strain sequencing project: providing services to taxonomists for standard genome sequencing and annotation.</title>
        <authorList>
            <consortium name="The Broad Institute Genomics Platform"/>
            <consortium name="The Broad Institute Genome Sequencing Center for Infectious Disease"/>
            <person name="Wu L."/>
            <person name="Ma J."/>
        </authorList>
    </citation>
    <scope>NUCLEOTIDE SEQUENCE [LARGE SCALE GENOMIC DNA]</scope>
    <source>
        <strain evidence="3">JCM 30346</strain>
    </source>
</reference>
<dbReference type="Proteomes" id="UP001596137">
    <property type="component" value="Unassembled WGS sequence"/>
</dbReference>
<sequence length="203" mass="20113">MNRKFGTSLVGLVAAVALGAGALTLTPAQAETCPAETACSTTVTFDVTAGALEITVPDTVDLANDAAPGGNAYGQVGPVTVDDERASATPAWTVTVDMTGTAGFTTAGGDDPGESVPETSVFYFSGNATATTGDGTFTAGQAGTFTTPPTTPQGVTLDAPRIAYSHTGGTGSNSATWNPFLTVALALSNVAGQYTGVITHTVA</sequence>
<dbReference type="RefSeq" id="WP_380759596.1">
    <property type="nucleotide sequence ID" value="NZ_JBHSRF010000062.1"/>
</dbReference>
<evidence type="ECO:0000313" key="2">
    <source>
        <dbReference type="EMBL" id="MFC6085449.1"/>
    </source>
</evidence>
<feature type="chain" id="PRO_5046714304" description="WxL domain-containing protein" evidence="1">
    <location>
        <begin position="31"/>
        <end position="203"/>
    </location>
</feature>
<keyword evidence="1" id="KW-0732">Signal</keyword>
<comment type="caution">
    <text evidence="2">The sequence shown here is derived from an EMBL/GenBank/DDBJ whole genome shotgun (WGS) entry which is preliminary data.</text>
</comment>
<dbReference type="EMBL" id="JBHSRF010000062">
    <property type="protein sequence ID" value="MFC6085449.1"/>
    <property type="molecule type" value="Genomic_DNA"/>
</dbReference>
<feature type="signal peptide" evidence="1">
    <location>
        <begin position="1"/>
        <end position="30"/>
    </location>
</feature>
<organism evidence="2 3">
    <name type="scientific">Sphaerisporangium aureirubrum</name>
    <dbReference type="NCBI Taxonomy" id="1544736"/>
    <lineage>
        <taxon>Bacteria</taxon>
        <taxon>Bacillati</taxon>
        <taxon>Actinomycetota</taxon>
        <taxon>Actinomycetes</taxon>
        <taxon>Streptosporangiales</taxon>
        <taxon>Streptosporangiaceae</taxon>
        <taxon>Sphaerisporangium</taxon>
    </lineage>
</organism>
<evidence type="ECO:0008006" key="4">
    <source>
        <dbReference type="Google" id="ProtNLM"/>
    </source>
</evidence>
<evidence type="ECO:0000256" key="1">
    <source>
        <dbReference type="SAM" id="SignalP"/>
    </source>
</evidence>
<gene>
    <name evidence="2" type="ORF">ACFP1K_30075</name>
</gene>
<accession>A0ABW1NQ36</accession>
<name>A0ABW1NQ36_9ACTN</name>
<proteinExistence type="predicted"/>
<evidence type="ECO:0000313" key="3">
    <source>
        <dbReference type="Proteomes" id="UP001596137"/>
    </source>
</evidence>